<name>A0A1I8A222_9BILA</name>
<keyword evidence="1" id="KW-0732">Signal</keyword>
<proteinExistence type="predicted"/>
<feature type="chain" id="PRO_5009314090" evidence="1">
    <location>
        <begin position="22"/>
        <end position="36"/>
    </location>
</feature>
<organism evidence="2 3">
    <name type="scientific">Steinernema glaseri</name>
    <dbReference type="NCBI Taxonomy" id="37863"/>
    <lineage>
        <taxon>Eukaryota</taxon>
        <taxon>Metazoa</taxon>
        <taxon>Ecdysozoa</taxon>
        <taxon>Nematoda</taxon>
        <taxon>Chromadorea</taxon>
        <taxon>Rhabditida</taxon>
        <taxon>Tylenchina</taxon>
        <taxon>Panagrolaimomorpha</taxon>
        <taxon>Strongyloidoidea</taxon>
        <taxon>Steinernematidae</taxon>
        <taxon>Steinernema</taxon>
    </lineage>
</organism>
<accession>A0A1I8A222</accession>
<evidence type="ECO:0000256" key="1">
    <source>
        <dbReference type="SAM" id="SignalP"/>
    </source>
</evidence>
<dbReference type="Proteomes" id="UP000095287">
    <property type="component" value="Unplaced"/>
</dbReference>
<reference evidence="3" key="1">
    <citation type="submission" date="2016-11" db="UniProtKB">
        <authorList>
            <consortium name="WormBaseParasite"/>
        </authorList>
    </citation>
    <scope>IDENTIFICATION</scope>
</reference>
<feature type="signal peptide" evidence="1">
    <location>
        <begin position="1"/>
        <end position="21"/>
    </location>
</feature>
<dbReference type="AlphaFoldDB" id="A0A1I8A222"/>
<evidence type="ECO:0000313" key="2">
    <source>
        <dbReference type="Proteomes" id="UP000095287"/>
    </source>
</evidence>
<sequence>MFCRQMSRLLLSCLLVALVDACARTVPSSRDVTKPV</sequence>
<protein>
    <submittedName>
        <fullName evidence="3">Lipoprotein</fullName>
    </submittedName>
</protein>
<evidence type="ECO:0000313" key="3">
    <source>
        <dbReference type="WBParaSite" id="L893_g32228.t1"/>
    </source>
</evidence>
<dbReference type="WBParaSite" id="L893_g32228.t1">
    <property type="protein sequence ID" value="L893_g32228.t1"/>
    <property type="gene ID" value="L893_g32228"/>
</dbReference>
<keyword evidence="2" id="KW-1185">Reference proteome</keyword>